<proteinExistence type="predicted"/>
<accession>A0ABT9GCN1</accession>
<keyword evidence="2" id="KW-1185">Reference proteome</keyword>
<dbReference type="EMBL" id="JASGWX010000004">
    <property type="protein sequence ID" value="MDP4483622.1"/>
    <property type="molecule type" value="Genomic_DNA"/>
</dbReference>
<evidence type="ECO:0000313" key="2">
    <source>
        <dbReference type="Proteomes" id="UP001242314"/>
    </source>
</evidence>
<dbReference type="Proteomes" id="UP001242314">
    <property type="component" value="Unassembled WGS sequence"/>
</dbReference>
<protein>
    <submittedName>
        <fullName evidence="1">Uncharacterized protein</fullName>
    </submittedName>
</protein>
<organism evidence="1 2">
    <name type="scientific">Pseudoalteromonas distincta</name>
    <dbReference type="NCBI Taxonomy" id="77608"/>
    <lineage>
        <taxon>Bacteria</taxon>
        <taxon>Pseudomonadati</taxon>
        <taxon>Pseudomonadota</taxon>
        <taxon>Gammaproteobacteria</taxon>
        <taxon>Alteromonadales</taxon>
        <taxon>Pseudoalteromonadaceae</taxon>
        <taxon>Pseudoalteromonas</taxon>
    </lineage>
</organism>
<reference evidence="1 2" key="1">
    <citation type="submission" date="2023-04" db="EMBL/GenBank/DDBJ databases">
        <title>Novel Pseudoalteromonas species isolated from Pacific coral.</title>
        <authorList>
            <person name="Videau P."/>
            <person name="Shlafstein M.D."/>
            <person name="Oline D.K."/>
            <person name="Strangman W.K."/>
            <person name="Hahnke R.L."/>
            <person name="Saw J.H."/>
            <person name="Ushijima B."/>
        </authorList>
    </citation>
    <scope>NUCLEOTIDE SEQUENCE [LARGE SCALE GENOMIC DNA]</scope>
    <source>
        <strain evidence="1 2">LMG 14908</strain>
    </source>
</reference>
<name>A0ABT9GCN1_9GAMM</name>
<dbReference type="RefSeq" id="WP_039488407.1">
    <property type="nucleotide sequence ID" value="NZ_JASGWX010000004.1"/>
</dbReference>
<sequence length="67" mass="7826">MIKIEDFSLAWRWISSSHGDFSKATLNKLNPLSEDQARALALPWIVFCDHWDDFCYSSNDDINLYLT</sequence>
<evidence type="ECO:0000313" key="1">
    <source>
        <dbReference type="EMBL" id="MDP4483622.1"/>
    </source>
</evidence>
<gene>
    <name evidence="1" type="ORF">QDH73_06180</name>
</gene>
<comment type="caution">
    <text evidence="1">The sequence shown here is derived from an EMBL/GenBank/DDBJ whole genome shotgun (WGS) entry which is preliminary data.</text>
</comment>